<dbReference type="InterPro" id="IPR018060">
    <property type="entry name" value="HTH_AraC"/>
</dbReference>
<evidence type="ECO:0000313" key="6">
    <source>
        <dbReference type="Proteomes" id="UP000608923"/>
    </source>
</evidence>
<dbReference type="SMART" id="SM00342">
    <property type="entry name" value="HTH_ARAC"/>
    <property type="match status" value="1"/>
</dbReference>
<dbReference type="CDD" id="cd03137">
    <property type="entry name" value="GATase1_AraC_1"/>
    <property type="match status" value="1"/>
</dbReference>
<dbReference type="InterPro" id="IPR029062">
    <property type="entry name" value="Class_I_gatase-like"/>
</dbReference>
<evidence type="ECO:0000256" key="1">
    <source>
        <dbReference type="ARBA" id="ARBA00023015"/>
    </source>
</evidence>
<dbReference type="SUPFAM" id="SSF46689">
    <property type="entry name" value="Homeodomain-like"/>
    <property type="match status" value="2"/>
</dbReference>
<dbReference type="Proteomes" id="UP000608923">
    <property type="component" value="Unassembled WGS sequence"/>
</dbReference>
<dbReference type="EMBL" id="BMZN01000004">
    <property type="protein sequence ID" value="GHC53252.1"/>
    <property type="molecule type" value="Genomic_DNA"/>
</dbReference>
<dbReference type="InterPro" id="IPR002818">
    <property type="entry name" value="DJ-1/PfpI"/>
</dbReference>
<proteinExistence type="predicted"/>
<evidence type="ECO:0000313" key="5">
    <source>
        <dbReference type="EMBL" id="GHC53252.1"/>
    </source>
</evidence>
<dbReference type="InterPro" id="IPR009057">
    <property type="entry name" value="Homeodomain-like_sf"/>
</dbReference>
<accession>A0A8H9IIW6</accession>
<keyword evidence="6" id="KW-1185">Reference proteome</keyword>
<dbReference type="GO" id="GO:0003700">
    <property type="term" value="F:DNA-binding transcription factor activity"/>
    <property type="evidence" value="ECO:0007669"/>
    <property type="project" value="InterPro"/>
</dbReference>
<dbReference type="InterPro" id="IPR018062">
    <property type="entry name" value="HTH_AraC-typ_CS"/>
</dbReference>
<dbReference type="PROSITE" id="PS00041">
    <property type="entry name" value="HTH_ARAC_FAMILY_1"/>
    <property type="match status" value="1"/>
</dbReference>
<gene>
    <name evidence="5" type="ORF">GCM10010096_26930</name>
</gene>
<dbReference type="GO" id="GO:0043565">
    <property type="term" value="F:sequence-specific DNA binding"/>
    <property type="evidence" value="ECO:0007669"/>
    <property type="project" value="InterPro"/>
</dbReference>
<dbReference type="Pfam" id="PF12833">
    <property type="entry name" value="HTH_18"/>
    <property type="match status" value="1"/>
</dbReference>
<dbReference type="Gene3D" id="3.40.50.880">
    <property type="match status" value="1"/>
</dbReference>
<keyword evidence="3" id="KW-0804">Transcription</keyword>
<dbReference type="SUPFAM" id="SSF52317">
    <property type="entry name" value="Class I glutamine amidotransferase-like"/>
    <property type="match status" value="1"/>
</dbReference>
<keyword evidence="1" id="KW-0805">Transcription regulation</keyword>
<feature type="domain" description="HTH araC/xylS-type" evidence="4">
    <location>
        <begin position="219"/>
        <end position="312"/>
    </location>
</feature>
<keyword evidence="2" id="KW-0238">DNA-binding</keyword>
<protein>
    <submittedName>
        <fullName evidence="5">AraC family transcriptional regulator</fullName>
    </submittedName>
</protein>
<dbReference type="AlphaFoldDB" id="A0A8H9IIW6"/>
<dbReference type="PANTHER" id="PTHR43130">
    <property type="entry name" value="ARAC-FAMILY TRANSCRIPTIONAL REGULATOR"/>
    <property type="match status" value="1"/>
</dbReference>
<evidence type="ECO:0000259" key="4">
    <source>
        <dbReference type="PROSITE" id="PS01124"/>
    </source>
</evidence>
<dbReference type="PROSITE" id="PS01124">
    <property type="entry name" value="HTH_ARAC_FAMILY_2"/>
    <property type="match status" value="1"/>
</dbReference>
<comment type="caution">
    <text evidence="5">The sequence shown here is derived from an EMBL/GenBank/DDBJ whole genome shotgun (WGS) entry which is preliminary data.</text>
</comment>
<dbReference type="PANTHER" id="PTHR43130:SF3">
    <property type="entry name" value="HTH-TYPE TRANSCRIPTIONAL REGULATOR RV1931C"/>
    <property type="match status" value="1"/>
</dbReference>
<sequence length="312" mass="33787">MRQLVILVFEGVTLTDVSGISDVFHIASTHFPAPAIPGYQVVVASLQGGPVRTSCGVVIHTDPIGMCKVQDIDTLVVPGGGPPDHPPVPQDLVAWLREYGALAHRVCAVCTGAFLVAEAGLADQRRLTTHWQAAQVLAARYPAVRVDPDPVFVRDDHLWSTAGFSAGVDMALALLEEDRGYDAAMDLARLLVVFLKRSSAQSQHSETLSSQCGVMADFGRLHAWMADNLGSGLSIEALAEHVNMSPRTFARRYVESVGRTPAKTVELFRVQAAQRYLHEARLSLKQVAALCGFSSAQHLRRAFARHVGYSPD</sequence>
<name>A0A8H9IIW6_9BURK</name>
<reference evidence="6" key="1">
    <citation type="journal article" date="2019" name="Int. J. Syst. Evol. Microbiol.">
        <title>The Global Catalogue of Microorganisms (GCM) 10K type strain sequencing project: providing services to taxonomists for standard genome sequencing and annotation.</title>
        <authorList>
            <consortium name="The Broad Institute Genomics Platform"/>
            <consortium name="The Broad Institute Genome Sequencing Center for Infectious Disease"/>
            <person name="Wu L."/>
            <person name="Ma J."/>
        </authorList>
    </citation>
    <scope>NUCLEOTIDE SEQUENCE [LARGE SCALE GENOMIC DNA]</scope>
    <source>
        <strain evidence="6">KCTC 42083</strain>
    </source>
</reference>
<dbReference type="Pfam" id="PF01965">
    <property type="entry name" value="DJ-1_PfpI"/>
    <property type="match status" value="1"/>
</dbReference>
<organism evidence="5 6">
    <name type="scientific">Alcaligenes pakistanensis</name>
    <dbReference type="NCBI Taxonomy" id="1482717"/>
    <lineage>
        <taxon>Bacteria</taxon>
        <taxon>Pseudomonadati</taxon>
        <taxon>Pseudomonadota</taxon>
        <taxon>Betaproteobacteria</taxon>
        <taxon>Burkholderiales</taxon>
        <taxon>Alcaligenaceae</taxon>
        <taxon>Alcaligenes</taxon>
    </lineage>
</organism>
<dbReference type="InterPro" id="IPR052158">
    <property type="entry name" value="INH-QAR"/>
</dbReference>
<evidence type="ECO:0000256" key="3">
    <source>
        <dbReference type="ARBA" id="ARBA00023163"/>
    </source>
</evidence>
<dbReference type="Gene3D" id="1.10.10.60">
    <property type="entry name" value="Homeodomain-like"/>
    <property type="match status" value="1"/>
</dbReference>
<evidence type="ECO:0000256" key="2">
    <source>
        <dbReference type="ARBA" id="ARBA00023125"/>
    </source>
</evidence>